<dbReference type="SUPFAM" id="SSF50729">
    <property type="entry name" value="PH domain-like"/>
    <property type="match status" value="1"/>
</dbReference>
<organism evidence="2 3">
    <name type="scientific">Halteria grandinella</name>
    <dbReference type="NCBI Taxonomy" id="5974"/>
    <lineage>
        <taxon>Eukaryota</taxon>
        <taxon>Sar</taxon>
        <taxon>Alveolata</taxon>
        <taxon>Ciliophora</taxon>
        <taxon>Intramacronucleata</taxon>
        <taxon>Spirotrichea</taxon>
        <taxon>Stichotrichia</taxon>
        <taxon>Sporadotrichida</taxon>
        <taxon>Halteriidae</taxon>
        <taxon>Halteria</taxon>
    </lineage>
</organism>
<gene>
    <name evidence="2" type="ORF">FGO68_gene17794</name>
</gene>
<evidence type="ECO:0000313" key="3">
    <source>
        <dbReference type="Proteomes" id="UP000785679"/>
    </source>
</evidence>
<protein>
    <recommendedName>
        <fullName evidence="4">PH domain-containing protein</fullName>
    </recommendedName>
</protein>
<feature type="compositionally biased region" description="Acidic residues" evidence="1">
    <location>
        <begin position="509"/>
        <end position="520"/>
    </location>
</feature>
<dbReference type="EMBL" id="RRYP01004798">
    <property type="protein sequence ID" value="TNV82570.1"/>
    <property type="molecule type" value="Genomic_DNA"/>
</dbReference>
<evidence type="ECO:0008006" key="4">
    <source>
        <dbReference type="Google" id="ProtNLM"/>
    </source>
</evidence>
<name>A0A8J8NYG2_HALGN</name>
<sequence length="588" mass="67923">MKPTRSVNKSESANTIGVRSSEQPRTSLLALINQYNEDELNRSQASATAVKLQHVEIGYFQTLNANFRSTEEEIRNNYLQRTTAIDKEIQKADDTMPRSVMRNHIRDLKNIITAYQFLSEEDERNKYINMIRLRSIISQHLNTKAAMTDGYLYPFMTFSVMQGEDQRMLELNFVENVMMDRFKDHISRSYHFSMIKRVVKGFKYDELFIEFNNDRPITYCASFPLQRDFIVEVINLAIDEIKYLNLKNKGINNPDNHNLSKKSTAGDDIYVKTSLDLNFIMDDHVLPPKSLAKTQILKKNKSIGYETRYLLLGHTQLVIARDRDFNNIVNVIPLEGGYVLINKPRDFPGLIISTHQRNYTIKFPNPDDLVKWYHLLQSVVSKEVKVQEYAVRKKEQDEKISGLNKQSQFKKIVTDIEDRLNELKKLVVLKKRFEKENQGDEDDYIDTIKEASNMQQLASVIMANLVQNANTSELRQQSGQQTQQRKTLQNGKRERKVTLNTGATAETLSDQDGDGSDNDEFIVHQEGHEEIHITRKAKKQLKMPVAHFKVVKTFKSMQQDDNTEDDGIDGPAGGSSSYKSSQKRSFHK</sequence>
<evidence type="ECO:0000313" key="2">
    <source>
        <dbReference type="EMBL" id="TNV82570.1"/>
    </source>
</evidence>
<feature type="region of interest" description="Disordered" evidence="1">
    <location>
        <begin position="556"/>
        <end position="588"/>
    </location>
</feature>
<reference evidence="2" key="1">
    <citation type="submission" date="2019-06" db="EMBL/GenBank/DDBJ databases">
        <authorList>
            <person name="Zheng W."/>
        </authorList>
    </citation>
    <scope>NUCLEOTIDE SEQUENCE</scope>
    <source>
        <strain evidence="2">QDHG01</strain>
    </source>
</reference>
<dbReference type="Proteomes" id="UP000785679">
    <property type="component" value="Unassembled WGS sequence"/>
</dbReference>
<accession>A0A8J8NYG2</accession>
<keyword evidence="3" id="KW-1185">Reference proteome</keyword>
<comment type="caution">
    <text evidence="2">The sequence shown here is derived from an EMBL/GenBank/DDBJ whole genome shotgun (WGS) entry which is preliminary data.</text>
</comment>
<dbReference type="AlphaFoldDB" id="A0A8J8NYG2"/>
<proteinExistence type="predicted"/>
<dbReference type="OrthoDB" id="295670at2759"/>
<feature type="compositionally biased region" description="Low complexity" evidence="1">
    <location>
        <begin position="474"/>
        <end position="489"/>
    </location>
</feature>
<feature type="region of interest" description="Disordered" evidence="1">
    <location>
        <begin position="1"/>
        <end position="21"/>
    </location>
</feature>
<feature type="region of interest" description="Disordered" evidence="1">
    <location>
        <begin position="472"/>
        <end position="520"/>
    </location>
</feature>
<feature type="compositionally biased region" description="Polar residues" evidence="1">
    <location>
        <begin position="498"/>
        <end position="508"/>
    </location>
</feature>
<evidence type="ECO:0000256" key="1">
    <source>
        <dbReference type="SAM" id="MobiDB-lite"/>
    </source>
</evidence>